<reference evidence="2 3" key="1">
    <citation type="journal article" date="2015" name="Sci. Rep.">
        <title>Unraveling adaptation of Pontibacter korlensis to radiation and infertility in desert through complete genome and comparative transcriptomic analysis.</title>
        <authorList>
            <person name="Dai J."/>
            <person name="Dai W."/>
            <person name="Qiu C."/>
            <person name="Yang Z."/>
            <person name="Zhang Y."/>
            <person name="Zhou M."/>
            <person name="Zhang L."/>
            <person name="Fang C."/>
            <person name="Gao Q."/>
            <person name="Yang Q."/>
            <person name="Li X."/>
            <person name="Wang Z."/>
            <person name="Wang Z."/>
            <person name="Jia Z."/>
            <person name="Chen X."/>
        </authorList>
    </citation>
    <scope>NUCLEOTIDE SEQUENCE [LARGE SCALE GENOMIC DNA]</scope>
    <source>
        <strain evidence="2 3">X14-1T</strain>
    </source>
</reference>
<dbReference type="PATRIC" id="fig|400092.3.peg.2328"/>
<dbReference type="PROSITE" id="PS51257">
    <property type="entry name" value="PROKAR_LIPOPROTEIN"/>
    <property type="match status" value="1"/>
</dbReference>
<dbReference type="RefSeq" id="WP_052738807.1">
    <property type="nucleotide sequence ID" value="NZ_CBCSCY010000005.1"/>
</dbReference>
<dbReference type="Proteomes" id="UP000033109">
    <property type="component" value="Chromosome"/>
</dbReference>
<evidence type="ECO:0008006" key="4">
    <source>
        <dbReference type="Google" id="ProtNLM"/>
    </source>
</evidence>
<dbReference type="SUPFAM" id="SSF117074">
    <property type="entry name" value="Hypothetical protein PA1324"/>
    <property type="match status" value="1"/>
</dbReference>
<dbReference type="EMBL" id="CP009621">
    <property type="protein sequence ID" value="AKD03502.1"/>
    <property type="molecule type" value="Genomic_DNA"/>
</dbReference>
<dbReference type="AlphaFoldDB" id="A0A0E3UWL8"/>
<evidence type="ECO:0000313" key="3">
    <source>
        <dbReference type="Proteomes" id="UP000033109"/>
    </source>
</evidence>
<gene>
    <name evidence="2" type="ORF">PKOR_10645</name>
</gene>
<feature type="signal peptide" evidence="1">
    <location>
        <begin position="1"/>
        <end position="18"/>
    </location>
</feature>
<proteinExistence type="predicted"/>
<dbReference type="OrthoDB" id="956632at2"/>
<dbReference type="HOGENOM" id="CLU_132574_0_0_10"/>
<name>A0A0E3UWL8_9BACT</name>
<sequence>MRAASAILTLAFSVLAFSGCSKEDEPEITSQWVNNTERLLLLNQDKVTITEGVAGTLTLIEGNCMPIIDENSTCKEYPVKRSIKIYPYTTIQDVEQHDQKYYTINARPILTVSSDAEGFYQAKLPAGTYSVFVVEDGKLYANGIDGQGGINPVLVEPNKVSNFNLRLDYAVY</sequence>
<organism evidence="2 3">
    <name type="scientific">Pontibacter korlensis</name>
    <dbReference type="NCBI Taxonomy" id="400092"/>
    <lineage>
        <taxon>Bacteria</taxon>
        <taxon>Pseudomonadati</taxon>
        <taxon>Bacteroidota</taxon>
        <taxon>Cytophagia</taxon>
        <taxon>Cytophagales</taxon>
        <taxon>Hymenobacteraceae</taxon>
        <taxon>Pontibacter</taxon>
    </lineage>
</organism>
<evidence type="ECO:0000256" key="1">
    <source>
        <dbReference type="SAM" id="SignalP"/>
    </source>
</evidence>
<feature type="chain" id="PRO_5002413141" description="Lipoprotein" evidence="1">
    <location>
        <begin position="19"/>
        <end position="172"/>
    </location>
</feature>
<accession>A0A0E3UWL8</accession>
<evidence type="ECO:0000313" key="2">
    <source>
        <dbReference type="EMBL" id="AKD03502.1"/>
    </source>
</evidence>
<keyword evidence="3" id="KW-1185">Reference proteome</keyword>
<dbReference type="KEGG" id="pko:PKOR_10645"/>
<keyword evidence="1" id="KW-0732">Signal</keyword>
<protein>
    <recommendedName>
        <fullName evidence="4">Lipoprotein</fullName>
    </recommendedName>
</protein>